<gene>
    <name evidence="2" type="ORF">KME65_03040</name>
</gene>
<dbReference type="EMBL" id="JAHHGM010000002">
    <property type="protein sequence ID" value="MBT2987916.1"/>
    <property type="molecule type" value="Genomic_DNA"/>
</dbReference>
<accession>A0A944QTR6</accession>
<feature type="transmembrane region" description="Helical" evidence="1">
    <location>
        <begin position="47"/>
        <end position="67"/>
    </location>
</feature>
<dbReference type="SUPFAM" id="SSF58104">
    <property type="entry name" value="Methyl-accepting chemotaxis protein (MCP) signaling domain"/>
    <property type="match status" value="1"/>
</dbReference>
<protein>
    <recommendedName>
        <fullName evidence="4">Translation initiation factor 2</fullName>
    </recommendedName>
</protein>
<proteinExistence type="predicted"/>
<dbReference type="Proteomes" id="UP000770889">
    <property type="component" value="Unassembled WGS sequence"/>
</dbReference>
<keyword evidence="1" id="KW-1133">Transmembrane helix</keyword>
<sequence length="188" mass="21512">MFEKDPRTFSPEYKNLSPEQKAMVKLEITLTNFFKSFDKSMSRWERMIYPMLVVVGVLGLSGFYLIYNVTTDMHTLTEQVDPRMEEHLQSMSTNMGQLAKNINTMTNQITVLVGKIDSMEQHIATMDGNIGTLAVNVGSMRQNLDQMTVNIADMNQAIRTITVNTGFMSRDINQMGRPMDFMNSFTPW</sequence>
<evidence type="ECO:0000313" key="2">
    <source>
        <dbReference type="EMBL" id="MBT2987916.1"/>
    </source>
</evidence>
<organism evidence="2 3">
    <name type="scientific">Candidatus Thiodiazotropha taylori</name>
    <dbReference type="NCBI Taxonomy" id="2792791"/>
    <lineage>
        <taxon>Bacteria</taxon>
        <taxon>Pseudomonadati</taxon>
        <taxon>Pseudomonadota</taxon>
        <taxon>Gammaproteobacteria</taxon>
        <taxon>Chromatiales</taxon>
        <taxon>Sedimenticolaceae</taxon>
        <taxon>Candidatus Thiodiazotropha</taxon>
    </lineage>
</organism>
<dbReference type="Gene3D" id="1.20.5.340">
    <property type="match status" value="1"/>
</dbReference>
<evidence type="ECO:0000256" key="1">
    <source>
        <dbReference type="SAM" id="Phobius"/>
    </source>
</evidence>
<evidence type="ECO:0000313" key="3">
    <source>
        <dbReference type="Proteomes" id="UP000770889"/>
    </source>
</evidence>
<comment type="caution">
    <text evidence="2">The sequence shown here is derived from an EMBL/GenBank/DDBJ whole genome shotgun (WGS) entry which is preliminary data.</text>
</comment>
<reference evidence="2 3" key="1">
    <citation type="submission" date="2021-05" db="EMBL/GenBank/DDBJ databases">
        <title>Genetic and Functional Diversity in Clade A Lucinid endosymbionts from the Bahamas.</title>
        <authorList>
            <person name="Giani N.M."/>
            <person name="Engel A.S."/>
            <person name="Campbell B.J."/>
        </authorList>
    </citation>
    <scope>NUCLEOTIDE SEQUENCE [LARGE SCALE GENOMIC DNA]</scope>
    <source>
        <strain evidence="2">LUC16012Gg_MoonRockCtena</strain>
    </source>
</reference>
<name>A0A944QTR6_9GAMM</name>
<keyword evidence="1" id="KW-0812">Transmembrane</keyword>
<dbReference type="AlphaFoldDB" id="A0A944QTR6"/>
<evidence type="ECO:0008006" key="4">
    <source>
        <dbReference type="Google" id="ProtNLM"/>
    </source>
</evidence>
<keyword evidence="1" id="KW-0472">Membrane</keyword>